<protein>
    <submittedName>
        <fullName evidence="2">Uncharacterized protein</fullName>
    </submittedName>
</protein>
<feature type="compositionally biased region" description="Basic residues" evidence="1">
    <location>
        <begin position="51"/>
        <end position="60"/>
    </location>
</feature>
<keyword evidence="3" id="KW-1185">Reference proteome</keyword>
<sequence>MDQQPDEQQVRGNGQRQRQRSTTVRRWLIGPHRRRRLARGDDGRNGPAARQTKRPQRAGRRAMAIPPASTAASSTKPVAAAATAVVAATSALVTRRRSASAAPANPALIARAIRPGGIVRSGAVAILSPVISAAAIATAPPAPTGCANRRVPGISADSVPRRAAPATTASGVMPRWPATRPIRKERSMKDIP</sequence>
<organism evidence="2 3">
    <name type="scientific">Diploscapter pachys</name>
    <dbReference type="NCBI Taxonomy" id="2018661"/>
    <lineage>
        <taxon>Eukaryota</taxon>
        <taxon>Metazoa</taxon>
        <taxon>Ecdysozoa</taxon>
        <taxon>Nematoda</taxon>
        <taxon>Chromadorea</taxon>
        <taxon>Rhabditida</taxon>
        <taxon>Rhabditina</taxon>
        <taxon>Rhabditomorpha</taxon>
        <taxon>Rhabditoidea</taxon>
        <taxon>Rhabditidae</taxon>
        <taxon>Diploscapter</taxon>
    </lineage>
</organism>
<reference evidence="2 3" key="1">
    <citation type="journal article" date="2017" name="Curr. Biol.">
        <title>Genome architecture and evolution of a unichromosomal asexual nematode.</title>
        <authorList>
            <person name="Fradin H."/>
            <person name="Zegar C."/>
            <person name="Gutwein M."/>
            <person name="Lucas J."/>
            <person name="Kovtun M."/>
            <person name="Corcoran D."/>
            <person name="Baugh L.R."/>
            <person name="Kiontke K."/>
            <person name="Gunsalus K."/>
            <person name="Fitch D.H."/>
            <person name="Piano F."/>
        </authorList>
    </citation>
    <scope>NUCLEOTIDE SEQUENCE [LARGE SCALE GENOMIC DNA]</scope>
    <source>
        <strain evidence="2">PF1309</strain>
    </source>
</reference>
<comment type="caution">
    <text evidence="2">The sequence shown here is derived from an EMBL/GenBank/DDBJ whole genome shotgun (WGS) entry which is preliminary data.</text>
</comment>
<evidence type="ECO:0000313" key="3">
    <source>
        <dbReference type="Proteomes" id="UP000218231"/>
    </source>
</evidence>
<dbReference type="AlphaFoldDB" id="A0A2A2M412"/>
<feature type="region of interest" description="Disordered" evidence="1">
    <location>
        <begin position="143"/>
        <end position="192"/>
    </location>
</feature>
<feature type="region of interest" description="Disordered" evidence="1">
    <location>
        <begin position="1"/>
        <end position="75"/>
    </location>
</feature>
<dbReference type="Proteomes" id="UP000218231">
    <property type="component" value="Unassembled WGS sequence"/>
</dbReference>
<feature type="compositionally biased region" description="Basic and acidic residues" evidence="1">
    <location>
        <begin position="182"/>
        <end position="192"/>
    </location>
</feature>
<feature type="compositionally biased region" description="Low complexity" evidence="1">
    <location>
        <begin position="61"/>
        <end position="75"/>
    </location>
</feature>
<proteinExistence type="predicted"/>
<evidence type="ECO:0000313" key="2">
    <source>
        <dbReference type="EMBL" id="PAV93172.1"/>
    </source>
</evidence>
<name>A0A2A2M412_9BILA</name>
<evidence type="ECO:0000256" key="1">
    <source>
        <dbReference type="SAM" id="MobiDB-lite"/>
    </source>
</evidence>
<dbReference type="EMBL" id="LIAE01005656">
    <property type="protein sequence ID" value="PAV93172.1"/>
    <property type="molecule type" value="Genomic_DNA"/>
</dbReference>
<gene>
    <name evidence="2" type="ORF">WR25_02145</name>
</gene>
<accession>A0A2A2M412</accession>